<dbReference type="Pfam" id="PF02706">
    <property type="entry name" value="Wzz"/>
    <property type="match status" value="1"/>
</dbReference>
<evidence type="ECO:0000256" key="7">
    <source>
        <dbReference type="SAM" id="Phobius"/>
    </source>
</evidence>
<dbReference type="InterPro" id="IPR003856">
    <property type="entry name" value="LPS_length_determ_N"/>
</dbReference>
<name>A0A5Q2F9N2_9ACTN</name>
<dbReference type="EMBL" id="CP045725">
    <property type="protein sequence ID" value="QGF23398.1"/>
    <property type="molecule type" value="Genomic_DNA"/>
</dbReference>
<keyword evidence="3" id="KW-1003">Cell membrane</keyword>
<feature type="domain" description="Polysaccharide chain length determinant N-terminal" evidence="8">
    <location>
        <begin position="2"/>
        <end position="88"/>
    </location>
</feature>
<evidence type="ECO:0000256" key="3">
    <source>
        <dbReference type="ARBA" id="ARBA00022475"/>
    </source>
</evidence>
<evidence type="ECO:0000256" key="1">
    <source>
        <dbReference type="ARBA" id="ARBA00004651"/>
    </source>
</evidence>
<keyword evidence="10" id="KW-1185">Reference proteome</keyword>
<dbReference type="KEGG" id="rain:Rai3103_06665"/>
<evidence type="ECO:0000256" key="4">
    <source>
        <dbReference type="ARBA" id="ARBA00022692"/>
    </source>
</evidence>
<evidence type="ECO:0000256" key="2">
    <source>
        <dbReference type="ARBA" id="ARBA00006683"/>
    </source>
</evidence>
<reference evidence="9 10" key="1">
    <citation type="submission" date="2019-10" db="EMBL/GenBank/DDBJ databases">
        <title>Genomic analysis of Raineyella sp. CBA3103.</title>
        <authorList>
            <person name="Roh S.W."/>
        </authorList>
    </citation>
    <scope>NUCLEOTIDE SEQUENCE [LARGE SCALE GENOMIC DNA]</scope>
    <source>
        <strain evidence="9 10">CBA3103</strain>
    </source>
</reference>
<keyword evidence="5 7" id="KW-1133">Transmembrane helix</keyword>
<keyword evidence="6 7" id="KW-0472">Membrane</keyword>
<accession>A0A5Q2F9N2</accession>
<evidence type="ECO:0000256" key="6">
    <source>
        <dbReference type="ARBA" id="ARBA00023136"/>
    </source>
</evidence>
<dbReference type="PANTHER" id="PTHR32309:SF13">
    <property type="entry name" value="FERRIC ENTEROBACTIN TRANSPORT PROTEIN FEPE"/>
    <property type="match status" value="1"/>
</dbReference>
<dbReference type="PANTHER" id="PTHR32309">
    <property type="entry name" value="TYROSINE-PROTEIN KINASE"/>
    <property type="match status" value="1"/>
</dbReference>
<feature type="transmembrane region" description="Helical" evidence="7">
    <location>
        <begin position="12"/>
        <end position="35"/>
    </location>
</feature>
<keyword evidence="4 7" id="KW-0812">Transmembrane</keyword>
<dbReference type="GO" id="GO:0005886">
    <property type="term" value="C:plasma membrane"/>
    <property type="evidence" value="ECO:0007669"/>
    <property type="project" value="UniProtKB-SubCell"/>
</dbReference>
<organism evidence="9 10">
    <name type="scientific">Raineyella fluvialis</name>
    <dbReference type="NCBI Taxonomy" id="2662261"/>
    <lineage>
        <taxon>Bacteria</taxon>
        <taxon>Bacillati</taxon>
        <taxon>Actinomycetota</taxon>
        <taxon>Actinomycetes</taxon>
        <taxon>Propionibacteriales</taxon>
        <taxon>Propionibacteriaceae</taxon>
        <taxon>Raineyella</taxon>
    </lineage>
</organism>
<evidence type="ECO:0000256" key="5">
    <source>
        <dbReference type="ARBA" id="ARBA00022989"/>
    </source>
</evidence>
<dbReference type="RefSeq" id="WP_153571929.1">
    <property type="nucleotide sequence ID" value="NZ_CP045725.1"/>
</dbReference>
<comment type="subcellular location">
    <subcellularLocation>
        <location evidence="1">Cell membrane</location>
        <topology evidence="1">Multi-pass membrane protein</topology>
    </subcellularLocation>
</comment>
<gene>
    <name evidence="9" type="ORF">Rai3103_06665</name>
</gene>
<sequence>MELRDYVAVLRKYWRSITSVTFLGVIAAVALNYLVTPTYTAKTAVFFSVSGATSASDLAQGTTFTSKQVESYVEVATSPLVLQPVISGLKLPESPETLARHIKVTVPTNTSVINITVDDTDPDAAGAIANATGNQLVTAVSSLSPDNGKGQKAVTATIITPASVPSVPTSPKTAQNLALGLLLGLFLGAGQGSCGTAWTPGCALRLTSLSLPILRWWGASATTRPLSVD</sequence>
<dbReference type="GO" id="GO:0004713">
    <property type="term" value="F:protein tyrosine kinase activity"/>
    <property type="evidence" value="ECO:0007669"/>
    <property type="project" value="TreeGrafter"/>
</dbReference>
<proteinExistence type="inferred from homology"/>
<dbReference type="AlphaFoldDB" id="A0A5Q2F9N2"/>
<dbReference type="InterPro" id="IPR050445">
    <property type="entry name" value="Bact_polysacc_biosynth/exp"/>
</dbReference>
<evidence type="ECO:0000259" key="8">
    <source>
        <dbReference type="Pfam" id="PF02706"/>
    </source>
</evidence>
<protein>
    <recommendedName>
        <fullName evidence="8">Polysaccharide chain length determinant N-terminal domain-containing protein</fullName>
    </recommendedName>
</protein>
<evidence type="ECO:0000313" key="10">
    <source>
        <dbReference type="Proteomes" id="UP000386847"/>
    </source>
</evidence>
<comment type="similarity">
    <text evidence="2">Belongs to the CpsC/CapA family.</text>
</comment>
<evidence type="ECO:0000313" key="9">
    <source>
        <dbReference type="EMBL" id="QGF23398.1"/>
    </source>
</evidence>
<dbReference type="Proteomes" id="UP000386847">
    <property type="component" value="Chromosome"/>
</dbReference>